<dbReference type="OrthoDB" id="9758923at2"/>
<comment type="similarity">
    <text evidence="1 7">Belongs to the glycosyl hydrolase 43 family.</text>
</comment>
<gene>
    <name evidence="9" type="ORF">D2E25_1543</name>
</gene>
<evidence type="ECO:0000256" key="1">
    <source>
        <dbReference type="ARBA" id="ARBA00009865"/>
    </source>
</evidence>
<evidence type="ECO:0000256" key="7">
    <source>
        <dbReference type="RuleBase" id="RU361187"/>
    </source>
</evidence>
<keyword evidence="4" id="KW-0119">Carbohydrate metabolism</keyword>
<protein>
    <submittedName>
        <fullName evidence="9">Glycosyl hydrolase</fullName>
    </submittedName>
</protein>
<dbReference type="InterPro" id="IPR006710">
    <property type="entry name" value="Glyco_hydro_43"/>
</dbReference>
<dbReference type="Pfam" id="PF04616">
    <property type="entry name" value="Glyco_hydro_43"/>
    <property type="match status" value="1"/>
</dbReference>
<dbReference type="SUPFAM" id="SSF75005">
    <property type="entry name" value="Arabinanase/levansucrase/invertase"/>
    <property type="match status" value="1"/>
</dbReference>
<keyword evidence="2" id="KW-0624">Polysaccharide degradation</keyword>
<dbReference type="CDD" id="cd09004">
    <property type="entry name" value="GH43_bXyl-like"/>
    <property type="match status" value="1"/>
</dbReference>
<feature type="site" description="Important for catalytic activity, responsible for pKa modulation of the active site Glu and correct orientation of both the proton donor and substrate" evidence="6">
    <location>
        <position position="155"/>
    </location>
</feature>
<dbReference type="InterPro" id="IPR052176">
    <property type="entry name" value="Glycosyl_Hydrlase_43_Enz"/>
</dbReference>
<feature type="region of interest" description="Disordered" evidence="8">
    <location>
        <begin position="1"/>
        <end position="29"/>
    </location>
</feature>
<dbReference type="PANTHER" id="PTHR43772:SF2">
    <property type="entry name" value="PUTATIVE (AFU_ORTHOLOGUE AFUA_2G04480)-RELATED"/>
    <property type="match status" value="1"/>
</dbReference>
<evidence type="ECO:0000256" key="4">
    <source>
        <dbReference type="ARBA" id="ARBA00023277"/>
    </source>
</evidence>
<dbReference type="AlphaFoldDB" id="A0A430FH91"/>
<keyword evidence="2" id="KW-0858">Xylan degradation</keyword>
<dbReference type="PANTHER" id="PTHR43772">
    <property type="entry name" value="ENDO-1,4-BETA-XYLANASE"/>
    <property type="match status" value="1"/>
</dbReference>
<evidence type="ECO:0000256" key="3">
    <source>
        <dbReference type="ARBA" id="ARBA00022801"/>
    </source>
</evidence>
<keyword evidence="3 7" id="KW-0378">Hydrolase</keyword>
<comment type="caution">
    <text evidence="9">The sequence shown here is derived from an EMBL/GenBank/DDBJ whole genome shotgun (WGS) entry which is preliminary data.</text>
</comment>
<keyword evidence="10" id="KW-1185">Reference proteome</keyword>
<evidence type="ECO:0000256" key="8">
    <source>
        <dbReference type="SAM" id="MobiDB-lite"/>
    </source>
</evidence>
<sequence>MATVTDSVVTPAAAQGSTAADVESAAPTPQHTPLHRFLADPAPLVFTDPRYSDRYFLYATEDGFNDWGSHTFRVYTSPDLIEWTDGGQILDLHDVPWGHEHAWAPAVCEYKGRFYLYFVCEGQIGVAVADSPYGPFVSTERPLIAKDDFPVYPIDPAVFRDDDGTDWLLWGNGTAWIAPLNDDHVSIDASRAIHWVPGDFREALWIFKRNGVYYASWSENDAREPEYCVKYATAASLAGPWTEHGVLIEQNPAEGIVGTGHHGVIHIPGTDEWILAYHAFDAEYGSGYRREIAFAPLQFHADGTIEPVAPTDDWYRRPLV</sequence>
<dbReference type="GO" id="GO:0045493">
    <property type="term" value="P:xylan catabolic process"/>
    <property type="evidence" value="ECO:0007669"/>
    <property type="project" value="UniProtKB-KW"/>
</dbReference>
<dbReference type="GO" id="GO:0004553">
    <property type="term" value="F:hydrolase activity, hydrolyzing O-glycosyl compounds"/>
    <property type="evidence" value="ECO:0007669"/>
    <property type="project" value="InterPro"/>
</dbReference>
<dbReference type="Gene3D" id="2.115.10.20">
    <property type="entry name" value="Glycosyl hydrolase domain, family 43"/>
    <property type="match status" value="1"/>
</dbReference>
<reference evidence="9 10" key="1">
    <citation type="submission" date="2018-09" db="EMBL/GenBank/DDBJ databases">
        <title>Characterization of the phylogenetic diversity of five novel species belonging to the genus Bifidobacterium.</title>
        <authorList>
            <person name="Lugli G.A."/>
            <person name="Duranti S."/>
            <person name="Milani C."/>
        </authorList>
    </citation>
    <scope>NUCLEOTIDE SEQUENCE [LARGE SCALE GENOMIC DNA]</scope>
    <source>
        <strain evidence="9 10">2034B</strain>
    </source>
</reference>
<dbReference type="InterPro" id="IPR023296">
    <property type="entry name" value="Glyco_hydro_beta-prop_sf"/>
</dbReference>
<evidence type="ECO:0000313" key="10">
    <source>
        <dbReference type="Proteomes" id="UP000287533"/>
    </source>
</evidence>
<accession>A0A430FH91</accession>
<evidence type="ECO:0000256" key="5">
    <source>
        <dbReference type="ARBA" id="ARBA00023295"/>
    </source>
</evidence>
<dbReference type="Proteomes" id="UP000287533">
    <property type="component" value="Unassembled WGS sequence"/>
</dbReference>
<evidence type="ECO:0000256" key="6">
    <source>
        <dbReference type="PIRSR" id="PIRSR606710-2"/>
    </source>
</evidence>
<dbReference type="RefSeq" id="WP_125981576.1">
    <property type="nucleotide sequence ID" value="NZ_QXGL01000005.1"/>
</dbReference>
<dbReference type="EMBL" id="QXGL01000005">
    <property type="protein sequence ID" value="RSX52132.1"/>
    <property type="molecule type" value="Genomic_DNA"/>
</dbReference>
<evidence type="ECO:0000256" key="2">
    <source>
        <dbReference type="ARBA" id="ARBA00022651"/>
    </source>
</evidence>
<name>A0A430FH91_9BIFI</name>
<evidence type="ECO:0000313" key="9">
    <source>
        <dbReference type="EMBL" id="RSX52132.1"/>
    </source>
</evidence>
<organism evidence="9 10">
    <name type="scientific">Bifidobacterium goeldii</name>
    <dbReference type="NCBI Taxonomy" id="2306975"/>
    <lineage>
        <taxon>Bacteria</taxon>
        <taxon>Bacillati</taxon>
        <taxon>Actinomycetota</taxon>
        <taxon>Actinomycetes</taxon>
        <taxon>Bifidobacteriales</taxon>
        <taxon>Bifidobacteriaceae</taxon>
        <taxon>Bifidobacterium</taxon>
    </lineage>
</organism>
<keyword evidence="5 7" id="KW-0326">Glycosidase</keyword>
<proteinExistence type="inferred from homology"/>